<gene>
    <name evidence="1" type="ORF">BDZ85DRAFT_262301</name>
</gene>
<organism evidence="1 2">
    <name type="scientific">Elsinoe ampelina</name>
    <dbReference type="NCBI Taxonomy" id="302913"/>
    <lineage>
        <taxon>Eukaryota</taxon>
        <taxon>Fungi</taxon>
        <taxon>Dikarya</taxon>
        <taxon>Ascomycota</taxon>
        <taxon>Pezizomycotina</taxon>
        <taxon>Dothideomycetes</taxon>
        <taxon>Dothideomycetidae</taxon>
        <taxon>Myriangiales</taxon>
        <taxon>Elsinoaceae</taxon>
        <taxon>Elsinoe</taxon>
    </lineage>
</organism>
<reference evidence="2" key="1">
    <citation type="journal article" date="2020" name="Stud. Mycol.">
        <title>101 Dothideomycetes genomes: A test case for predicting lifestyles and emergence of pathogens.</title>
        <authorList>
            <person name="Haridas S."/>
            <person name="Albert R."/>
            <person name="Binder M."/>
            <person name="Bloem J."/>
            <person name="LaButti K."/>
            <person name="Salamov A."/>
            <person name="Andreopoulos B."/>
            <person name="Baker S."/>
            <person name="Barry K."/>
            <person name="Bills G."/>
            <person name="Bluhm B."/>
            <person name="Cannon C."/>
            <person name="Castanera R."/>
            <person name="Culley D."/>
            <person name="Daum C."/>
            <person name="Ezra D."/>
            <person name="Gonzalez J."/>
            <person name="Henrissat B."/>
            <person name="Kuo A."/>
            <person name="Liang C."/>
            <person name="Lipzen A."/>
            <person name="Lutzoni F."/>
            <person name="Magnuson J."/>
            <person name="Mondo S."/>
            <person name="Nolan M."/>
            <person name="Ohm R."/>
            <person name="Pangilinan J."/>
            <person name="Park H.-J."/>
            <person name="Ramirez L."/>
            <person name="Alfaro M."/>
            <person name="Sun H."/>
            <person name="Tritt A."/>
            <person name="Yoshinaga Y."/>
            <person name="Zwiers L.-H."/>
            <person name="Turgeon B."/>
            <person name="Goodwin S."/>
            <person name="Spatafora J."/>
            <person name="Crous P."/>
            <person name="Grigoriev I."/>
        </authorList>
    </citation>
    <scope>NUCLEOTIDE SEQUENCE [LARGE SCALE GENOMIC DNA]</scope>
    <source>
        <strain evidence="2">CECT 20119</strain>
    </source>
</reference>
<dbReference type="EMBL" id="ML992506">
    <property type="protein sequence ID" value="KAF2223864.1"/>
    <property type="molecule type" value="Genomic_DNA"/>
</dbReference>
<sequence>MTRQINDLLLVGPSGSGKKTLQGCLVYKLGMDLSLLGKLEKHGAKRYEQIPPFLEAQGVEAGFETKSMVWRITDSSPCDTTLFVLDATSSPQSSAEFVESSTQLEKVNEHTACLFAVNKMDQVNWSRDMYEAHLRELSRVMKRDVMSSAVALSALEGYNILEAPPIAQAQQGGSDAKAETETLVELLDRAQVSES</sequence>
<dbReference type="OrthoDB" id="3524701at2759"/>
<dbReference type="Proteomes" id="UP000799538">
    <property type="component" value="Unassembled WGS sequence"/>
</dbReference>
<accession>A0A6A6GDQ0</accession>
<dbReference type="Gene3D" id="3.40.50.300">
    <property type="entry name" value="P-loop containing nucleotide triphosphate hydrolases"/>
    <property type="match status" value="1"/>
</dbReference>
<proteinExistence type="predicted"/>
<evidence type="ECO:0008006" key="3">
    <source>
        <dbReference type="Google" id="ProtNLM"/>
    </source>
</evidence>
<dbReference type="AlphaFoldDB" id="A0A6A6GDQ0"/>
<dbReference type="InterPro" id="IPR027417">
    <property type="entry name" value="P-loop_NTPase"/>
</dbReference>
<evidence type="ECO:0000313" key="1">
    <source>
        <dbReference type="EMBL" id="KAF2223864.1"/>
    </source>
</evidence>
<dbReference type="SUPFAM" id="SSF52540">
    <property type="entry name" value="P-loop containing nucleoside triphosphate hydrolases"/>
    <property type="match status" value="1"/>
</dbReference>
<keyword evidence="2" id="KW-1185">Reference proteome</keyword>
<evidence type="ECO:0000313" key="2">
    <source>
        <dbReference type="Proteomes" id="UP000799538"/>
    </source>
</evidence>
<name>A0A6A6GDQ0_9PEZI</name>
<protein>
    <recommendedName>
        <fullName evidence="3">P-loop containing nucleoside triphosphate hydrolase protein</fullName>
    </recommendedName>
</protein>